<feature type="transmembrane region" description="Helical" evidence="1">
    <location>
        <begin position="7"/>
        <end position="26"/>
    </location>
</feature>
<keyword evidence="1" id="KW-1133">Transmembrane helix</keyword>
<dbReference type="AlphaFoldDB" id="A0ABD5SWI6"/>
<gene>
    <name evidence="2" type="ORF">ACFQE6_30855</name>
</gene>
<accession>A0ABD5SWI6</accession>
<evidence type="ECO:0000313" key="2">
    <source>
        <dbReference type="EMBL" id="MFC6769267.1"/>
    </source>
</evidence>
<organism evidence="2 3">
    <name type="scientific">Natrinema soli</name>
    <dbReference type="NCBI Taxonomy" id="1930624"/>
    <lineage>
        <taxon>Archaea</taxon>
        <taxon>Methanobacteriati</taxon>
        <taxon>Methanobacteriota</taxon>
        <taxon>Stenosarchaea group</taxon>
        <taxon>Halobacteria</taxon>
        <taxon>Halobacteriales</taxon>
        <taxon>Natrialbaceae</taxon>
        <taxon>Natrinema</taxon>
    </lineage>
</organism>
<proteinExistence type="predicted"/>
<keyword evidence="1" id="KW-0472">Membrane</keyword>
<protein>
    <submittedName>
        <fullName evidence="2">EamA/RhaT family transporter</fullName>
    </submittedName>
</protein>
<evidence type="ECO:0000256" key="1">
    <source>
        <dbReference type="SAM" id="Phobius"/>
    </source>
</evidence>
<keyword evidence="3" id="KW-1185">Reference proteome</keyword>
<sequence>MNVDLEVTPAVALAVAVFATSTSAILVRWSAAPSSVAAFYRVLFTTVLVAPLAGICHRTAFARLSRRDLAGAIVAGVALAVHFAAWFESLEHTSVA</sequence>
<feature type="transmembrane region" description="Helical" evidence="1">
    <location>
        <begin position="38"/>
        <end position="57"/>
    </location>
</feature>
<dbReference type="Proteomes" id="UP001596383">
    <property type="component" value="Unassembled WGS sequence"/>
</dbReference>
<reference evidence="2 3" key="1">
    <citation type="journal article" date="2019" name="Int. J. Syst. Evol. Microbiol.">
        <title>The Global Catalogue of Microorganisms (GCM) 10K type strain sequencing project: providing services to taxonomists for standard genome sequencing and annotation.</title>
        <authorList>
            <consortium name="The Broad Institute Genomics Platform"/>
            <consortium name="The Broad Institute Genome Sequencing Center for Infectious Disease"/>
            <person name="Wu L."/>
            <person name="Ma J."/>
        </authorList>
    </citation>
    <scope>NUCLEOTIDE SEQUENCE [LARGE SCALE GENOMIC DNA]</scope>
    <source>
        <strain evidence="2 3">LMG 29247</strain>
    </source>
</reference>
<keyword evidence="1" id="KW-0812">Transmembrane</keyword>
<evidence type="ECO:0000313" key="3">
    <source>
        <dbReference type="Proteomes" id="UP001596383"/>
    </source>
</evidence>
<feature type="transmembrane region" description="Helical" evidence="1">
    <location>
        <begin position="69"/>
        <end position="87"/>
    </location>
</feature>
<feature type="non-terminal residue" evidence="2">
    <location>
        <position position="96"/>
    </location>
</feature>
<dbReference type="EMBL" id="JBHSWV010000712">
    <property type="protein sequence ID" value="MFC6769267.1"/>
    <property type="molecule type" value="Genomic_DNA"/>
</dbReference>
<name>A0ABD5SWI6_9EURY</name>
<comment type="caution">
    <text evidence="2">The sequence shown here is derived from an EMBL/GenBank/DDBJ whole genome shotgun (WGS) entry which is preliminary data.</text>
</comment>